<dbReference type="InterPro" id="IPR005119">
    <property type="entry name" value="LysR_subst-bd"/>
</dbReference>
<comment type="similarity">
    <text evidence="1">Belongs to the LysR transcriptional regulatory family.</text>
</comment>
<keyword evidence="3" id="KW-0238">DNA-binding</keyword>
<dbReference type="FunFam" id="1.10.10.10:FF:000001">
    <property type="entry name" value="LysR family transcriptional regulator"/>
    <property type="match status" value="1"/>
</dbReference>
<protein>
    <submittedName>
        <fullName evidence="6">LysR family transcriptional regulator</fullName>
    </submittedName>
</protein>
<evidence type="ECO:0000313" key="7">
    <source>
        <dbReference type="Proteomes" id="UP000664417"/>
    </source>
</evidence>
<evidence type="ECO:0000256" key="1">
    <source>
        <dbReference type="ARBA" id="ARBA00009437"/>
    </source>
</evidence>
<dbReference type="RefSeq" id="WP_207859749.1">
    <property type="nucleotide sequence ID" value="NZ_JAFREP010000014.1"/>
</dbReference>
<keyword evidence="2" id="KW-0805">Transcription regulation</keyword>
<dbReference type="AlphaFoldDB" id="A0A8J7Q7Y4"/>
<dbReference type="InterPro" id="IPR058163">
    <property type="entry name" value="LysR-type_TF_proteobact-type"/>
</dbReference>
<dbReference type="SUPFAM" id="SSF53850">
    <property type="entry name" value="Periplasmic binding protein-like II"/>
    <property type="match status" value="1"/>
</dbReference>
<evidence type="ECO:0000256" key="4">
    <source>
        <dbReference type="ARBA" id="ARBA00023163"/>
    </source>
</evidence>
<dbReference type="EMBL" id="JAFREP010000014">
    <property type="protein sequence ID" value="MBO1319845.1"/>
    <property type="molecule type" value="Genomic_DNA"/>
</dbReference>
<organism evidence="6 7">
    <name type="scientific">Acanthopleuribacter pedis</name>
    <dbReference type="NCBI Taxonomy" id="442870"/>
    <lineage>
        <taxon>Bacteria</taxon>
        <taxon>Pseudomonadati</taxon>
        <taxon>Acidobacteriota</taxon>
        <taxon>Holophagae</taxon>
        <taxon>Acanthopleuribacterales</taxon>
        <taxon>Acanthopleuribacteraceae</taxon>
        <taxon>Acanthopleuribacter</taxon>
    </lineage>
</organism>
<dbReference type="InterPro" id="IPR036390">
    <property type="entry name" value="WH_DNA-bd_sf"/>
</dbReference>
<evidence type="ECO:0000256" key="3">
    <source>
        <dbReference type="ARBA" id="ARBA00023125"/>
    </source>
</evidence>
<reference evidence="6" key="1">
    <citation type="submission" date="2021-03" db="EMBL/GenBank/DDBJ databases">
        <authorList>
            <person name="Wang G."/>
        </authorList>
    </citation>
    <scope>NUCLEOTIDE SEQUENCE</scope>
    <source>
        <strain evidence="6">KCTC 12899</strain>
    </source>
</reference>
<dbReference type="Proteomes" id="UP000664417">
    <property type="component" value="Unassembled WGS sequence"/>
</dbReference>
<dbReference type="Gene3D" id="1.10.10.10">
    <property type="entry name" value="Winged helix-like DNA-binding domain superfamily/Winged helix DNA-binding domain"/>
    <property type="match status" value="1"/>
</dbReference>
<dbReference type="InterPro" id="IPR036388">
    <property type="entry name" value="WH-like_DNA-bd_sf"/>
</dbReference>
<feature type="domain" description="HTH lysR-type" evidence="5">
    <location>
        <begin position="1"/>
        <end position="59"/>
    </location>
</feature>
<evidence type="ECO:0000313" key="6">
    <source>
        <dbReference type="EMBL" id="MBO1319845.1"/>
    </source>
</evidence>
<sequence length="303" mass="34022">MNKFEDMETFVRVVESGSFTAAADQMNVAKSAVSRRINELEKYLATRLLQRTTRRLSLTETGRFYYERCIRLLDDLAELESLTQQRDADLTGTIRISGPMSFGMRYLIPLISDFMQQHEGLQIDMVLDDRKHDLVAEGFDMAVRVGSLTQTHLVAKKLGVMERVAAASPAYLARYGEPLHPDELNEGHLSLVYSLAPENLNWRFVGADGGNYQPRPKTRLRTNSGPALLDATIKGLGISTLPLFITEQAMREGLLQPIMPGYRLVEGAVYAVYAPGRQLSHKVRILIDYLAKHLKVVRLADLA</sequence>
<dbReference type="PROSITE" id="PS50931">
    <property type="entry name" value="HTH_LYSR"/>
    <property type="match status" value="1"/>
</dbReference>
<dbReference type="CDD" id="cd08422">
    <property type="entry name" value="PBP2_CrgA_like"/>
    <property type="match status" value="1"/>
</dbReference>
<comment type="caution">
    <text evidence="6">The sequence shown here is derived from an EMBL/GenBank/DDBJ whole genome shotgun (WGS) entry which is preliminary data.</text>
</comment>
<gene>
    <name evidence="6" type="ORF">J3U88_15320</name>
</gene>
<evidence type="ECO:0000256" key="2">
    <source>
        <dbReference type="ARBA" id="ARBA00023015"/>
    </source>
</evidence>
<evidence type="ECO:0000259" key="5">
    <source>
        <dbReference type="PROSITE" id="PS50931"/>
    </source>
</evidence>
<dbReference type="InterPro" id="IPR000847">
    <property type="entry name" value="LysR_HTH_N"/>
</dbReference>
<dbReference type="Pfam" id="PF03466">
    <property type="entry name" value="LysR_substrate"/>
    <property type="match status" value="1"/>
</dbReference>
<dbReference type="SUPFAM" id="SSF46785">
    <property type="entry name" value="Winged helix' DNA-binding domain"/>
    <property type="match status" value="1"/>
</dbReference>
<keyword evidence="7" id="KW-1185">Reference proteome</keyword>
<dbReference type="Gene3D" id="3.40.190.290">
    <property type="match status" value="1"/>
</dbReference>
<dbReference type="GO" id="GO:0006351">
    <property type="term" value="P:DNA-templated transcription"/>
    <property type="evidence" value="ECO:0007669"/>
    <property type="project" value="TreeGrafter"/>
</dbReference>
<keyword evidence="4" id="KW-0804">Transcription</keyword>
<dbReference type="GO" id="GO:0043565">
    <property type="term" value="F:sequence-specific DNA binding"/>
    <property type="evidence" value="ECO:0007669"/>
    <property type="project" value="TreeGrafter"/>
</dbReference>
<proteinExistence type="inferred from homology"/>
<dbReference type="PANTHER" id="PTHR30537">
    <property type="entry name" value="HTH-TYPE TRANSCRIPTIONAL REGULATOR"/>
    <property type="match status" value="1"/>
</dbReference>
<dbReference type="PANTHER" id="PTHR30537:SF5">
    <property type="entry name" value="HTH-TYPE TRANSCRIPTIONAL ACTIVATOR TTDR-RELATED"/>
    <property type="match status" value="1"/>
</dbReference>
<dbReference type="GO" id="GO:0003700">
    <property type="term" value="F:DNA-binding transcription factor activity"/>
    <property type="evidence" value="ECO:0007669"/>
    <property type="project" value="InterPro"/>
</dbReference>
<dbReference type="Pfam" id="PF00126">
    <property type="entry name" value="HTH_1"/>
    <property type="match status" value="1"/>
</dbReference>
<accession>A0A8J7Q7Y4</accession>
<name>A0A8J7Q7Y4_9BACT</name>
<dbReference type="PRINTS" id="PR00039">
    <property type="entry name" value="HTHLYSR"/>
</dbReference>